<comment type="caution">
    <text evidence="3">The sequence shown here is derived from an EMBL/GenBank/DDBJ whole genome shotgun (WGS) entry which is preliminary data.</text>
</comment>
<dbReference type="InterPro" id="IPR025091">
    <property type="entry name" value="DUF4019"/>
</dbReference>
<reference evidence="4" key="1">
    <citation type="submission" date="2015-06" db="EMBL/GenBank/DDBJ databases">
        <title>Comparative genomics of Burkholderia leaf nodule symbionts.</title>
        <authorList>
            <person name="Carlier A."/>
            <person name="Eberl L."/>
            <person name="Pinto-Carbo M."/>
        </authorList>
    </citation>
    <scope>NUCLEOTIDE SEQUENCE [LARGE SCALE GENOMIC DNA]</scope>
    <source>
        <strain evidence="4">UZHbot4</strain>
    </source>
</reference>
<accession>A0A0L0MA84</accession>
<keyword evidence="2" id="KW-0732">Signal</keyword>
<dbReference type="EMBL" id="LFJJ01000151">
    <property type="protein sequence ID" value="KND59195.1"/>
    <property type="molecule type" value="Genomic_DNA"/>
</dbReference>
<evidence type="ECO:0000256" key="2">
    <source>
        <dbReference type="SAM" id="SignalP"/>
    </source>
</evidence>
<feature type="chain" id="PRO_5005544277" evidence="2">
    <location>
        <begin position="22"/>
        <end position="198"/>
    </location>
</feature>
<dbReference type="PATRIC" id="fig|242163.4.peg.1572"/>
<dbReference type="Pfam" id="PF13211">
    <property type="entry name" value="DUF4019"/>
    <property type="match status" value="1"/>
</dbReference>
<evidence type="ECO:0000256" key="1">
    <source>
        <dbReference type="SAM" id="MobiDB-lite"/>
    </source>
</evidence>
<dbReference type="AlphaFoldDB" id="A0A0L0MA84"/>
<dbReference type="Proteomes" id="UP000036959">
    <property type="component" value="Unassembled WGS sequence"/>
</dbReference>
<protein>
    <submittedName>
        <fullName evidence="3">Membrane-fusion protein</fullName>
    </submittedName>
</protein>
<gene>
    <name evidence="3" type="ORF">BVER_01088</name>
</gene>
<evidence type="ECO:0000313" key="3">
    <source>
        <dbReference type="EMBL" id="KND59195.1"/>
    </source>
</evidence>
<name>A0A0L0MA84_9BURK</name>
<organism evidence="3 4">
    <name type="scientific">Candidatus Burkholderia verschuerenii</name>
    <dbReference type="NCBI Taxonomy" id="242163"/>
    <lineage>
        <taxon>Bacteria</taxon>
        <taxon>Pseudomonadati</taxon>
        <taxon>Pseudomonadota</taxon>
        <taxon>Betaproteobacteria</taxon>
        <taxon>Burkholderiales</taxon>
        <taxon>Burkholderiaceae</taxon>
        <taxon>Burkholderia</taxon>
    </lineage>
</organism>
<keyword evidence="4" id="KW-1185">Reference proteome</keyword>
<feature type="signal peptide" evidence="2">
    <location>
        <begin position="1"/>
        <end position="21"/>
    </location>
</feature>
<evidence type="ECO:0000313" key="4">
    <source>
        <dbReference type="Proteomes" id="UP000036959"/>
    </source>
</evidence>
<proteinExistence type="predicted"/>
<feature type="region of interest" description="Disordered" evidence="1">
    <location>
        <begin position="177"/>
        <end position="198"/>
    </location>
</feature>
<sequence length="198" mass="22064">MNNMKLWLAALSLMSFGVVSEAQESLEYKRAQQAQQPQERAVQSLTREQQEALDKQDQAIAQVALDIVIMIDADKVGEVWDNASLIGKKVITRDDFIAKVAHDRGALGAPGMRMPMGLRYLRYDGTGNMPAGAFVNVAFDTQFANAPQSSREMVTFMLGQDNIWRFVGYAISADRRPARSHIRPRSTPPASRHQLVSE</sequence>